<dbReference type="SUPFAM" id="SSF103473">
    <property type="entry name" value="MFS general substrate transporter"/>
    <property type="match status" value="1"/>
</dbReference>
<dbReference type="RefSeq" id="XP_056582020.1">
    <property type="nucleotide sequence ID" value="XM_056717885.1"/>
</dbReference>
<gene>
    <name evidence="7" type="ORF">N7517_000155</name>
</gene>
<dbReference type="GO" id="GO:0022857">
    <property type="term" value="F:transmembrane transporter activity"/>
    <property type="evidence" value="ECO:0007669"/>
    <property type="project" value="InterPro"/>
</dbReference>
<dbReference type="Gene3D" id="1.20.1250.20">
    <property type="entry name" value="MFS general substrate transporter like domains"/>
    <property type="match status" value="1"/>
</dbReference>
<dbReference type="GeneID" id="81457068"/>
<evidence type="ECO:0000256" key="5">
    <source>
        <dbReference type="SAM" id="Phobius"/>
    </source>
</evidence>
<dbReference type="InterPro" id="IPR036259">
    <property type="entry name" value="MFS_trans_sf"/>
</dbReference>
<feature type="transmembrane region" description="Helical" evidence="5">
    <location>
        <begin position="355"/>
        <end position="377"/>
    </location>
</feature>
<dbReference type="PANTHER" id="PTHR23502">
    <property type="entry name" value="MAJOR FACILITATOR SUPERFAMILY"/>
    <property type="match status" value="1"/>
</dbReference>
<feature type="transmembrane region" description="Helical" evidence="5">
    <location>
        <begin position="491"/>
        <end position="512"/>
    </location>
</feature>
<keyword evidence="2 5" id="KW-0812">Transmembrane</keyword>
<dbReference type="Proteomes" id="UP001147752">
    <property type="component" value="Unassembled WGS sequence"/>
</dbReference>
<evidence type="ECO:0000313" key="7">
    <source>
        <dbReference type="EMBL" id="KAJ5382244.1"/>
    </source>
</evidence>
<dbReference type="PANTHER" id="PTHR23502:SF29">
    <property type="entry name" value="TRANSPORTER, PUTATIVE (AFU_ORTHOLOGUE AFUA_6G06680)-RELATED"/>
    <property type="match status" value="1"/>
</dbReference>
<dbReference type="AlphaFoldDB" id="A0A9W9SR00"/>
<comment type="subcellular location">
    <subcellularLocation>
        <location evidence="1">Membrane</location>
        <topology evidence="1">Multi-pass membrane protein</topology>
    </subcellularLocation>
</comment>
<keyword evidence="3 5" id="KW-1133">Transmembrane helix</keyword>
<feature type="transmembrane region" description="Helical" evidence="5">
    <location>
        <begin position="302"/>
        <end position="335"/>
    </location>
</feature>
<sequence length="547" mass="59946">MGYLNIIEPQHTGLVPGTVLLDDEAETQRDFTSALKHVPGKHGNIILSPQPDDDPNNPLNFSQRKKLLIMAVICFGVCIHGCTVSPLLNAGLVEIADELDTSVALVVQSSGYQLLVVALMVFFVNSFARKWGKRPTFLLSSLIGIVGSIIGATSQNYGNLLTARIIQGFGVSAYEALGLAVVGDLFFVHERGLYTGILSFVLGGVSNFSSVVCGPVTIQLGWKWLFYLLIIFETVHLVLQFLFVPETQHRRATPILPPIAPSPKESCVSIEDVEDIRPIFPPKAPWVHELRVYNGTYSSENFFTLLCMPILACLNLSVLWSVIVSGYFLSIYVATAYLLSPVFTAAPYFLTASGVGYLSLAPFLGGGVAFVVASLTGDMIVRKCSQNNKGYFEPEYRLLLGAGGILAVPGFVGFGYAAQTGQSYYLTAFLHGLGLCGIMFVLISAANYSLDAFRPMRTEIFLCSMSCKNLFIFIYSYFINDWAVRAGTFQVMWALCAVSVGVLSTYPLVFLFGKKYRSHWAQSQVAMKVADLTFDEGDVREARISRE</sequence>
<dbReference type="GO" id="GO:0005886">
    <property type="term" value="C:plasma membrane"/>
    <property type="evidence" value="ECO:0007669"/>
    <property type="project" value="TreeGrafter"/>
</dbReference>
<feature type="domain" description="Major facilitator superfamily (MFS) profile" evidence="6">
    <location>
        <begin position="69"/>
        <end position="547"/>
    </location>
</feature>
<dbReference type="Pfam" id="PF07690">
    <property type="entry name" value="MFS_1"/>
    <property type="match status" value="1"/>
</dbReference>
<feature type="transmembrane region" description="Helical" evidence="5">
    <location>
        <begin position="398"/>
        <end position="418"/>
    </location>
</feature>
<evidence type="ECO:0000256" key="4">
    <source>
        <dbReference type="ARBA" id="ARBA00023136"/>
    </source>
</evidence>
<dbReference type="InterPro" id="IPR020846">
    <property type="entry name" value="MFS_dom"/>
</dbReference>
<evidence type="ECO:0000313" key="8">
    <source>
        <dbReference type="Proteomes" id="UP001147752"/>
    </source>
</evidence>
<evidence type="ECO:0000256" key="1">
    <source>
        <dbReference type="ARBA" id="ARBA00004141"/>
    </source>
</evidence>
<dbReference type="PROSITE" id="PS50850">
    <property type="entry name" value="MFS"/>
    <property type="match status" value="1"/>
</dbReference>
<dbReference type="InterPro" id="IPR011701">
    <property type="entry name" value="MFS"/>
</dbReference>
<organism evidence="7 8">
    <name type="scientific">Penicillium concentricum</name>
    <dbReference type="NCBI Taxonomy" id="293559"/>
    <lineage>
        <taxon>Eukaryota</taxon>
        <taxon>Fungi</taxon>
        <taxon>Dikarya</taxon>
        <taxon>Ascomycota</taxon>
        <taxon>Pezizomycotina</taxon>
        <taxon>Eurotiomycetes</taxon>
        <taxon>Eurotiomycetidae</taxon>
        <taxon>Eurotiales</taxon>
        <taxon>Aspergillaceae</taxon>
        <taxon>Penicillium</taxon>
    </lineage>
</organism>
<feature type="transmembrane region" description="Helical" evidence="5">
    <location>
        <begin position="194"/>
        <end position="218"/>
    </location>
</feature>
<accession>A0A9W9SR00</accession>
<keyword evidence="4 5" id="KW-0472">Membrane</keyword>
<name>A0A9W9SR00_9EURO</name>
<feature type="transmembrane region" description="Helical" evidence="5">
    <location>
        <begin position="103"/>
        <end position="124"/>
    </location>
</feature>
<evidence type="ECO:0000256" key="2">
    <source>
        <dbReference type="ARBA" id="ARBA00022692"/>
    </source>
</evidence>
<proteinExistence type="predicted"/>
<dbReference type="OrthoDB" id="2585655at2759"/>
<keyword evidence="8" id="KW-1185">Reference proteome</keyword>
<reference evidence="7" key="1">
    <citation type="submission" date="2022-12" db="EMBL/GenBank/DDBJ databases">
        <authorList>
            <person name="Petersen C."/>
        </authorList>
    </citation>
    <scope>NUCLEOTIDE SEQUENCE</scope>
    <source>
        <strain evidence="7">IBT 3081</strain>
    </source>
</reference>
<dbReference type="EMBL" id="JAPZBT010000001">
    <property type="protein sequence ID" value="KAJ5382244.1"/>
    <property type="molecule type" value="Genomic_DNA"/>
</dbReference>
<protein>
    <recommendedName>
        <fullName evidence="6">Major facilitator superfamily (MFS) profile domain-containing protein</fullName>
    </recommendedName>
</protein>
<reference evidence="7" key="2">
    <citation type="journal article" date="2023" name="IMA Fungus">
        <title>Comparative genomic study of the Penicillium genus elucidates a diverse pangenome and 15 lateral gene transfer events.</title>
        <authorList>
            <person name="Petersen C."/>
            <person name="Sorensen T."/>
            <person name="Nielsen M.R."/>
            <person name="Sondergaard T.E."/>
            <person name="Sorensen J.L."/>
            <person name="Fitzpatrick D.A."/>
            <person name="Frisvad J.C."/>
            <person name="Nielsen K.L."/>
        </authorList>
    </citation>
    <scope>NUCLEOTIDE SEQUENCE</scope>
    <source>
        <strain evidence="7">IBT 3081</strain>
    </source>
</reference>
<evidence type="ECO:0000256" key="3">
    <source>
        <dbReference type="ARBA" id="ARBA00022989"/>
    </source>
</evidence>
<evidence type="ECO:0000259" key="6">
    <source>
        <dbReference type="PROSITE" id="PS50850"/>
    </source>
</evidence>
<feature type="transmembrane region" description="Helical" evidence="5">
    <location>
        <begin position="67"/>
        <end position="88"/>
    </location>
</feature>
<feature type="transmembrane region" description="Helical" evidence="5">
    <location>
        <begin position="136"/>
        <end position="153"/>
    </location>
</feature>
<comment type="caution">
    <text evidence="7">The sequence shown here is derived from an EMBL/GenBank/DDBJ whole genome shotgun (WGS) entry which is preliminary data.</text>
</comment>
<feature type="transmembrane region" description="Helical" evidence="5">
    <location>
        <begin position="424"/>
        <end position="448"/>
    </location>
</feature>
<feature type="transmembrane region" description="Helical" evidence="5">
    <location>
        <begin position="460"/>
        <end position="479"/>
    </location>
</feature>
<feature type="transmembrane region" description="Helical" evidence="5">
    <location>
        <begin position="224"/>
        <end position="244"/>
    </location>
</feature>